<feature type="region of interest" description="Disordered" evidence="1">
    <location>
        <begin position="66"/>
        <end position="94"/>
    </location>
</feature>
<comment type="caution">
    <text evidence="2">The sequence shown here is derived from an EMBL/GenBank/DDBJ whole genome shotgun (WGS) entry which is preliminary data.</text>
</comment>
<organism evidence="2 3">
    <name type="scientific">Hydrogenophaga electricum</name>
    <dbReference type="NCBI Taxonomy" id="1230953"/>
    <lineage>
        <taxon>Bacteria</taxon>
        <taxon>Pseudomonadati</taxon>
        <taxon>Pseudomonadota</taxon>
        <taxon>Betaproteobacteria</taxon>
        <taxon>Burkholderiales</taxon>
        <taxon>Comamonadaceae</taxon>
        <taxon>Hydrogenophaga</taxon>
    </lineage>
</organism>
<reference evidence="3" key="1">
    <citation type="journal article" date="2019" name="Int. J. Syst. Evol. Microbiol.">
        <title>The Global Catalogue of Microorganisms (GCM) 10K type strain sequencing project: providing services to taxonomists for standard genome sequencing and annotation.</title>
        <authorList>
            <consortium name="The Broad Institute Genomics Platform"/>
            <consortium name="The Broad Institute Genome Sequencing Center for Infectious Disease"/>
            <person name="Wu L."/>
            <person name="Ma J."/>
        </authorList>
    </citation>
    <scope>NUCLEOTIDE SEQUENCE [LARGE SCALE GENOMIC DNA]</scope>
    <source>
        <strain evidence="3">NBRC 109341</strain>
    </source>
</reference>
<evidence type="ECO:0000256" key="1">
    <source>
        <dbReference type="SAM" id="MobiDB-lite"/>
    </source>
</evidence>
<gene>
    <name evidence="2" type="ORF">GCM10007935_17920</name>
</gene>
<protein>
    <submittedName>
        <fullName evidence="2">Uncharacterized protein</fullName>
    </submittedName>
</protein>
<evidence type="ECO:0000313" key="3">
    <source>
        <dbReference type="Proteomes" id="UP001156903"/>
    </source>
</evidence>
<keyword evidence="3" id="KW-1185">Reference proteome</keyword>
<sequence length="94" mass="9731">MQPFADAWQLLKVPRSAASQDDACHDMTWHGRVAVAAGIGLRNLTGSGEPEVVGPGLPFTGSAWADEGPLMAPDTHASGAPLAKAAESRRPQNG</sequence>
<name>A0ABQ6C7R7_9BURK</name>
<proteinExistence type="predicted"/>
<dbReference type="Proteomes" id="UP001156903">
    <property type="component" value="Unassembled WGS sequence"/>
</dbReference>
<evidence type="ECO:0000313" key="2">
    <source>
        <dbReference type="EMBL" id="GLS14361.1"/>
    </source>
</evidence>
<accession>A0ABQ6C7R7</accession>
<dbReference type="EMBL" id="BSPB01000011">
    <property type="protein sequence ID" value="GLS14361.1"/>
    <property type="molecule type" value="Genomic_DNA"/>
</dbReference>